<protein>
    <submittedName>
        <fullName evidence="1">Uncharacterized protein</fullName>
    </submittedName>
</protein>
<name>A0A1T1HA87_OCELI</name>
<gene>
    <name evidence="1" type="ORF">BTA35_0210715</name>
</gene>
<evidence type="ECO:0000313" key="1">
    <source>
        <dbReference type="EMBL" id="OOV86774.1"/>
    </source>
</evidence>
<dbReference type="STRING" id="966.BTA35_0210715"/>
<proteinExistence type="predicted"/>
<dbReference type="EMBL" id="MTSD02000004">
    <property type="protein sequence ID" value="OOV86774.1"/>
    <property type="molecule type" value="Genomic_DNA"/>
</dbReference>
<accession>A0A1T1HA87</accession>
<comment type="caution">
    <text evidence="1">The sequence shown here is derived from an EMBL/GenBank/DDBJ whole genome shotgun (WGS) entry which is preliminary data.</text>
</comment>
<sequence>MLAALTKRHYGIKIPVRIGQFLLRDKLTGLYQNVKTHIKYNETTMIIAGYLNQLLRDGQFWFLKESALDLWMSNKNPQALPYLAVAYDCLNESPVGRQWLQECRQSLSVDEQRELVESIGRNAPANAAPRIRMMLKALIS</sequence>
<reference evidence="1" key="1">
    <citation type="submission" date="2017-02" db="EMBL/GenBank/DDBJ databases">
        <title>Draft Genome Sequence of the Salt Water Bacterium Oceanospirillum linum ATCC 11336.</title>
        <authorList>
            <person name="Trachtenberg A.M."/>
            <person name="Carney J.G."/>
            <person name="Linnane J.D."/>
            <person name="Rheaume B.A."/>
            <person name="Pitts N.L."/>
            <person name="Mykles D.L."/>
            <person name="Maclea K.S."/>
        </authorList>
    </citation>
    <scope>NUCLEOTIDE SEQUENCE [LARGE SCALE GENOMIC DNA]</scope>
    <source>
        <strain evidence="1">ATCC 11336</strain>
    </source>
</reference>
<organism evidence="1 2">
    <name type="scientific">Oceanospirillum linum</name>
    <dbReference type="NCBI Taxonomy" id="966"/>
    <lineage>
        <taxon>Bacteria</taxon>
        <taxon>Pseudomonadati</taxon>
        <taxon>Pseudomonadota</taxon>
        <taxon>Gammaproteobacteria</taxon>
        <taxon>Oceanospirillales</taxon>
        <taxon>Oceanospirillaceae</taxon>
        <taxon>Oceanospirillum</taxon>
    </lineage>
</organism>
<dbReference type="Proteomes" id="UP000190064">
    <property type="component" value="Unassembled WGS sequence"/>
</dbReference>
<keyword evidence="2" id="KW-1185">Reference proteome</keyword>
<evidence type="ECO:0000313" key="2">
    <source>
        <dbReference type="Proteomes" id="UP000190064"/>
    </source>
</evidence>
<dbReference type="AlphaFoldDB" id="A0A1T1HA87"/>